<dbReference type="PANTHER" id="PTHR33571">
    <property type="entry name" value="SSL8005 PROTEIN"/>
    <property type="match status" value="1"/>
</dbReference>
<proteinExistence type="inferred from homology"/>
<keyword evidence="5" id="KW-0479">Metal-binding</keyword>
<evidence type="ECO:0000256" key="4">
    <source>
        <dbReference type="ARBA" id="ARBA00022695"/>
    </source>
</evidence>
<name>A0A8J6THU1_9CHLR</name>
<gene>
    <name evidence="11" type="ORF">H8E29_01090</name>
</gene>
<evidence type="ECO:0000313" key="12">
    <source>
        <dbReference type="Proteomes" id="UP000614469"/>
    </source>
</evidence>
<keyword evidence="4" id="KW-0548">Nucleotidyltransferase</keyword>
<evidence type="ECO:0000256" key="1">
    <source>
        <dbReference type="ARBA" id="ARBA00001946"/>
    </source>
</evidence>
<accession>A0A8J6THU1</accession>
<evidence type="ECO:0000256" key="5">
    <source>
        <dbReference type="ARBA" id="ARBA00022723"/>
    </source>
</evidence>
<evidence type="ECO:0000256" key="9">
    <source>
        <dbReference type="ARBA" id="ARBA00038276"/>
    </source>
</evidence>
<keyword evidence="2" id="KW-1277">Toxin-antitoxin system</keyword>
<protein>
    <submittedName>
        <fullName evidence="11">Nucleotidyltransferase domain-containing protein</fullName>
    </submittedName>
</protein>
<dbReference type="Gene3D" id="3.30.460.10">
    <property type="entry name" value="Beta Polymerase, domain 2"/>
    <property type="match status" value="1"/>
</dbReference>
<dbReference type="EMBL" id="JACNJN010000028">
    <property type="protein sequence ID" value="MBC8333837.1"/>
    <property type="molecule type" value="Genomic_DNA"/>
</dbReference>
<dbReference type="AlphaFoldDB" id="A0A8J6THU1"/>
<evidence type="ECO:0000256" key="2">
    <source>
        <dbReference type="ARBA" id="ARBA00022649"/>
    </source>
</evidence>
<dbReference type="GO" id="GO:0046872">
    <property type="term" value="F:metal ion binding"/>
    <property type="evidence" value="ECO:0007669"/>
    <property type="project" value="UniProtKB-KW"/>
</dbReference>
<keyword evidence="8" id="KW-0460">Magnesium</keyword>
<dbReference type="GO" id="GO:0016779">
    <property type="term" value="F:nucleotidyltransferase activity"/>
    <property type="evidence" value="ECO:0007669"/>
    <property type="project" value="UniProtKB-KW"/>
</dbReference>
<comment type="similarity">
    <text evidence="9">Belongs to the MntA antitoxin family.</text>
</comment>
<feature type="domain" description="Polymerase nucleotidyl transferase" evidence="10">
    <location>
        <begin position="15"/>
        <end position="97"/>
    </location>
</feature>
<dbReference type="InterPro" id="IPR052038">
    <property type="entry name" value="Type-VII_TA_antitoxin"/>
</dbReference>
<dbReference type="SUPFAM" id="SSF81301">
    <property type="entry name" value="Nucleotidyltransferase"/>
    <property type="match status" value="1"/>
</dbReference>
<evidence type="ECO:0000256" key="7">
    <source>
        <dbReference type="ARBA" id="ARBA00022840"/>
    </source>
</evidence>
<reference evidence="11 12" key="1">
    <citation type="submission" date="2020-08" db="EMBL/GenBank/DDBJ databases">
        <title>Bridging the membrane lipid divide: bacteria of the FCB group superphylum have the potential to synthesize archaeal ether lipids.</title>
        <authorList>
            <person name="Villanueva L."/>
            <person name="Von Meijenfeldt F.A.B."/>
            <person name="Westbye A.B."/>
            <person name="Yadav S."/>
            <person name="Hopmans E.C."/>
            <person name="Dutilh B.E."/>
            <person name="Sinninghe Damste J.S."/>
        </authorList>
    </citation>
    <scope>NUCLEOTIDE SEQUENCE [LARGE SCALE GENOMIC DNA]</scope>
    <source>
        <strain evidence="11">NIOZ-UU36</strain>
    </source>
</reference>
<keyword evidence="7" id="KW-0067">ATP-binding</keyword>
<evidence type="ECO:0000259" key="10">
    <source>
        <dbReference type="Pfam" id="PF01909"/>
    </source>
</evidence>
<dbReference type="CDD" id="cd05403">
    <property type="entry name" value="NT_KNTase_like"/>
    <property type="match status" value="1"/>
</dbReference>
<keyword evidence="3" id="KW-0808">Transferase</keyword>
<dbReference type="Proteomes" id="UP000614469">
    <property type="component" value="Unassembled WGS sequence"/>
</dbReference>
<evidence type="ECO:0000256" key="3">
    <source>
        <dbReference type="ARBA" id="ARBA00022679"/>
    </source>
</evidence>
<dbReference type="InterPro" id="IPR002934">
    <property type="entry name" value="Polymerase_NTP_transf_dom"/>
</dbReference>
<evidence type="ECO:0000313" key="11">
    <source>
        <dbReference type="EMBL" id="MBC8333837.1"/>
    </source>
</evidence>
<dbReference type="PANTHER" id="PTHR33571:SF12">
    <property type="entry name" value="BSL3053 PROTEIN"/>
    <property type="match status" value="1"/>
</dbReference>
<evidence type="ECO:0000256" key="6">
    <source>
        <dbReference type="ARBA" id="ARBA00022741"/>
    </source>
</evidence>
<dbReference type="InterPro" id="IPR043519">
    <property type="entry name" value="NT_sf"/>
</dbReference>
<keyword evidence="6" id="KW-0547">Nucleotide-binding</keyword>
<comment type="caution">
    <text evidence="11">The sequence shown here is derived from an EMBL/GenBank/DDBJ whole genome shotgun (WGS) entry which is preliminary data.</text>
</comment>
<evidence type="ECO:0000256" key="8">
    <source>
        <dbReference type="ARBA" id="ARBA00022842"/>
    </source>
</evidence>
<dbReference type="GO" id="GO:0005524">
    <property type="term" value="F:ATP binding"/>
    <property type="evidence" value="ECO:0007669"/>
    <property type="project" value="UniProtKB-KW"/>
</dbReference>
<sequence>MKKEKISVPKEKIIAFCQRWEIVEFSLFGSILRDDFNAQSDIDVLVVFAKKAEIGLFEIAQMQIELEDIYGRPVDVVEKDSLRNPYRREEILKTAQVLYAD</sequence>
<comment type="cofactor">
    <cofactor evidence="1">
        <name>Mg(2+)</name>
        <dbReference type="ChEBI" id="CHEBI:18420"/>
    </cofactor>
</comment>
<organism evidence="11 12">
    <name type="scientific">Candidatus Desulfolinea nitratireducens</name>
    <dbReference type="NCBI Taxonomy" id="2841698"/>
    <lineage>
        <taxon>Bacteria</taxon>
        <taxon>Bacillati</taxon>
        <taxon>Chloroflexota</taxon>
        <taxon>Anaerolineae</taxon>
        <taxon>Anaerolineales</taxon>
        <taxon>Anaerolineales incertae sedis</taxon>
        <taxon>Candidatus Desulfolinea</taxon>
    </lineage>
</organism>
<dbReference type="Pfam" id="PF01909">
    <property type="entry name" value="NTP_transf_2"/>
    <property type="match status" value="1"/>
</dbReference>